<reference evidence="3 4" key="1">
    <citation type="submission" date="2019-06" db="EMBL/GenBank/DDBJ databases">
        <title>Paenimaribius caenipelagi gen. nov., sp. nov., isolated from a tidal flat.</title>
        <authorList>
            <person name="Yoon J.-H."/>
        </authorList>
    </citation>
    <scope>NUCLEOTIDE SEQUENCE [LARGE SCALE GENOMIC DNA]</scope>
    <source>
        <strain evidence="3 4">JBTF-M29</strain>
    </source>
</reference>
<dbReference type="EMBL" id="VFSV01000014">
    <property type="protein sequence ID" value="TRD20615.1"/>
    <property type="molecule type" value="Genomic_DNA"/>
</dbReference>
<keyword evidence="2" id="KW-0732">Signal</keyword>
<feature type="signal peptide" evidence="2">
    <location>
        <begin position="1"/>
        <end position="18"/>
    </location>
</feature>
<sequence length="228" mass="25092">MRVLVALLLMILATAGMAEERPRHGLIENRTGLPLTLPLQVKTLPGRDYYLDLRTAETGQSAVLAYIHGGQFFRLLMPPGTYELHAATGSDWRGPEALFGPDTEFFDLPNPLTFRAGYATKNGHLIDLTKQGQLTAVPVRPLTLCQYPLSVMARQSATEDSIPVPKVDPAFDTGLPFYGPDPDRQGLEKLGIETDPFDLRPGPFDPKGLPETGTAPIDQERIRTRLCL</sequence>
<proteinExistence type="predicted"/>
<dbReference type="RefSeq" id="WP_142834670.1">
    <property type="nucleotide sequence ID" value="NZ_VFSV01000014.1"/>
</dbReference>
<dbReference type="Proteomes" id="UP000318590">
    <property type="component" value="Unassembled WGS sequence"/>
</dbReference>
<evidence type="ECO:0000256" key="1">
    <source>
        <dbReference type="SAM" id="MobiDB-lite"/>
    </source>
</evidence>
<organism evidence="3 4">
    <name type="scientific">Palleronia caenipelagi</name>
    <dbReference type="NCBI Taxonomy" id="2489174"/>
    <lineage>
        <taxon>Bacteria</taxon>
        <taxon>Pseudomonadati</taxon>
        <taxon>Pseudomonadota</taxon>
        <taxon>Alphaproteobacteria</taxon>
        <taxon>Rhodobacterales</taxon>
        <taxon>Roseobacteraceae</taxon>
        <taxon>Palleronia</taxon>
    </lineage>
</organism>
<comment type="caution">
    <text evidence="3">The sequence shown here is derived from an EMBL/GenBank/DDBJ whole genome shotgun (WGS) entry which is preliminary data.</text>
</comment>
<name>A0A547Q2K6_9RHOB</name>
<dbReference type="OrthoDB" id="8265097at2"/>
<evidence type="ECO:0000313" key="3">
    <source>
        <dbReference type="EMBL" id="TRD20615.1"/>
    </source>
</evidence>
<gene>
    <name evidence="3" type="ORF">FEV53_09970</name>
</gene>
<accession>A0A547Q2K6</accession>
<dbReference type="AlphaFoldDB" id="A0A547Q2K6"/>
<keyword evidence="4" id="KW-1185">Reference proteome</keyword>
<feature type="region of interest" description="Disordered" evidence="1">
    <location>
        <begin position="194"/>
        <end position="221"/>
    </location>
</feature>
<evidence type="ECO:0000256" key="2">
    <source>
        <dbReference type="SAM" id="SignalP"/>
    </source>
</evidence>
<feature type="chain" id="PRO_5022096640" evidence="2">
    <location>
        <begin position="19"/>
        <end position="228"/>
    </location>
</feature>
<protein>
    <submittedName>
        <fullName evidence="3">Uncharacterized protein</fullName>
    </submittedName>
</protein>
<evidence type="ECO:0000313" key="4">
    <source>
        <dbReference type="Proteomes" id="UP000318590"/>
    </source>
</evidence>